<protein>
    <recommendedName>
        <fullName evidence="3">Zn(2)-C6 fungal-type domain-containing protein</fullName>
    </recommendedName>
</protein>
<dbReference type="CDD" id="cd12148">
    <property type="entry name" value="fungal_TF_MHR"/>
    <property type="match status" value="1"/>
</dbReference>
<dbReference type="VEuPathDB" id="FungiDB:LEMA_P061030.1"/>
<sequence length="695" mass="77043">MSGMVPEKRGSASTVKACDSCRKRKRRCIWTPGTTGCTICVNLKEECTTTHVRRPRSKPQKGNRIAEYEKRIKQLESLIQKRSAEQPQIRHEPLQQSIRPSMSPSTCVENLRHEFQTMPRPDIPASDPFDTDALAELTSFFPPSLVAPLDLHKTEKCVSPSISYASLPTQDLQTSSEFEADSAYLKDVQIGATDSTSTVGTGTTATVLSPATFDWYFPPPEVATSLLAEFLNDFNTATPLYQPDVLANYLRICYAECCEDNIIAWTSAYVVFGLAHTLRAMSPVGTTQDTYMAQYYLDKTLMTLRSLLSAPASLGLVQCLLGVALLITRLPIRYNINEGQFIATASRIIQGLAYEPCTSDMPLLDYASSAQQQRRVFWLAFIGDTMTSIITNSPTTYRHEDVMECSPEMAEFLLDPLGAVTSAEGYWQINIFNLRVKLALLQAEANDQILTSRPHCMKSPAAKAASATVLRHLEEFHKQEVFTLGVNRLFQLLYRSDICHVVTLEATYFATVYRLHAFAAFEEVTGINPFSLEGLKMTAGLRENKCYGAAHRLLSLLPIAPRGDVGLYWNSHISMIAALVTVLAQHINDPAEAMPSSEEFEVYNQFLVDLGTMAQAGGNWELLNMREFCVSLFLKIQRLLPVWSSEGSAHFDGLSLNGTPSSEGNHSSDSSTKGYQGGAWAEEQIHGSQAHVRCT</sequence>
<organism evidence="5">
    <name type="scientific">Leptosphaeria maculans (strain JN3 / isolate v23.1.3 / race Av1-4-5-6-7-8)</name>
    <name type="common">Blackleg fungus</name>
    <name type="synonym">Phoma lingam</name>
    <dbReference type="NCBI Taxonomy" id="985895"/>
    <lineage>
        <taxon>Eukaryota</taxon>
        <taxon>Fungi</taxon>
        <taxon>Dikarya</taxon>
        <taxon>Ascomycota</taxon>
        <taxon>Pezizomycotina</taxon>
        <taxon>Dothideomycetes</taxon>
        <taxon>Pleosporomycetidae</taxon>
        <taxon>Pleosporales</taxon>
        <taxon>Pleosporineae</taxon>
        <taxon>Leptosphaeriaceae</taxon>
        <taxon>Plenodomus</taxon>
        <taxon>Plenodomus lingam/Leptosphaeria maculans species complex</taxon>
    </lineage>
</organism>
<evidence type="ECO:0000259" key="3">
    <source>
        <dbReference type="PROSITE" id="PS50048"/>
    </source>
</evidence>
<dbReference type="CDD" id="cd00067">
    <property type="entry name" value="GAL4"/>
    <property type="match status" value="1"/>
</dbReference>
<reference evidence="5" key="1">
    <citation type="journal article" date="2011" name="Nat. Commun.">
        <title>Effector diversification within compartments of the Leptosphaeria maculans genome affected by Repeat-Induced Point mutations.</title>
        <authorList>
            <person name="Rouxel T."/>
            <person name="Grandaubert J."/>
            <person name="Hane J.K."/>
            <person name="Hoede C."/>
            <person name="van de Wouw A.P."/>
            <person name="Couloux A."/>
            <person name="Dominguez V."/>
            <person name="Anthouard V."/>
            <person name="Bally P."/>
            <person name="Bourras S."/>
            <person name="Cozijnsen A.J."/>
            <person name="Ciuffetti L.M."/>
            <person name="Degrave A."/>
            <person name="Dilmaghani A."/>
            <person name="Duret L."/>
            <person name="Fudal I."/>
            <person name="Goodwin S.B."/>
            <person name="Gout L."/>
            <person name="Glaser N."/>
            <person name="Linglin J."/>
            <person name="Kema G.H.J."/>
            <person name="Lapalu N."/>
            <person name="Lawrence C.B."/>
            <person name="May K."/>
            <person name="Meyer M."/>
            <person name="Ollivier B."/>
            <person name="Poulain J."/>
            <person name="Schoch C.L."/>
            <person name="Simon A."/>
            <person name="Spatafora J.W."/>
            <person name="Stachowiak A."/>
            <person name="Turgeon B.G."/>
            <person name="Tyler B.M."/>
            <person name="Vincent D."/>
            <person name="Weissenbach J."/>
            <person name="Amselem J."/>
            <person name="Quesneville H."/>
            <person name="Oliver R.P."/>
            <person name="Wincker P."/>
            <person name="Balesdent M.-H."/>
            <person name="Howlett B.J."/>
        </authorList>
    </citation>
    <scope>NUCLEOTIDE SEQUENCE [LARGE SCALE GENOMIC DNA]</scope>
    <source>
        <strain evidence="5">JN3 / isolate v23.1.3 / race Av1-4-5-6-7-8</strain>
    </source>
</reference>
<dbReference type="PANTHER" id="PTHR46910">
    <property type="entry name" value="TRANSCRIPTION FACTOR PDR1"/>
    <property type="match status" value="1"/>
</dbReference>
<evidence type="ECO:0000256" key="1">
    <source>
        <dbReference type="ARBA" id="ARBA00023242"/>
    </source>
</evidence>
<dbReference type="OMA" id="WICFIND"/>
<dbReference type="PROSITE" id="PS50048">
    <property type="entry name" value="ZN2_CY6_FUNGAL_2"/>
    <property type="match status" value="1"/>
</dbReference>
<dbReference type="eggNOG" id="ENOG502QZJZ">
    <property type="taxonomic scope" value="Eukaryota"/>
</dbReference>
<evidence type="ECO:0000313" key="5">
    <source>
        <dbReference type="Proteomes" id="UP000002668"/>
    </source>
</evidence>
<keyword evidence="1" id="KW-0539">Nucleus</keyword>
<dbReference type="InterPro" id="IPR050987">
    <property type="entry name" value="AtrR-like"/>
</dbReference>
<feature type="region of interest" description="Disordered" evidence="2">
    <location>
        <begin position="82"/>
        <end position="105"/>
    </location>
</feature>
<dbReference type="GO" id="GO:0008270">
    <property type="term" value="F:zinc ion binding"/>
    <property type="evidence" value="ECO:0007669"/>
    <property type="project" value="InterPro"/>
</dbReference>
<proteinExistence type="predicted"/>
<dbReference type="InterPro" id="IPR001138">
    <property type="entry name" value="Zn2Cys6_DnaBD"/>
</dbReference>
<dbReference type="GO" id="GO:0000981">
    <property type="term" value="F:DNA-binding transcription factor activity, RNA polymerase II-specific"/>
    <property type="evidence" value="ECO:0007669"/>
    <property type="project" value="InterPro"/>
</dbReference>
<feature type="compositionally biased region" description="Polar residues" evidence="2">
    <location>
        <begin position="656"/>
        <end position="674"/>
    </location>
</feature>
<name>E4ZIP8_LEPMJ</name>
<feature type="compositionally biased region" description="Polar residues" evidence="2">
    <location>
        <begin position="94"/>
        <end position="105"/>
    </location>
</feature>
<dbReference type="PANTHER" id="PTHR46910:SF39">
    <property type="entry name" value="ZN(II)2CYS6 TRANSCRIPTION FACTOR (EUROFUNG)"/>
    <property type="match status" value="1"/>
</dbReference>
<accession>E4ZIP8</accession>
<dbReference type="EMBL" id="FP929065">
    <property type="protein sequence ID" value="CBX91069.1"/>
    <property type="molecule type" value="Genomic_DNA"/>
</dbReference>
<evidence type="ECO:0000313" key="4">
    <source>
        <dbReference type="EMBL" id="CBX91069.1"/>
    </source>
</evidence>
<feature type="domain" description="Zn(2)-C6 fungal-type" evidence="3">
    <location>
        <begin position="17"/>
        <end position="49"/>
    </location>
</feature>
<dbReference type="GeneID" id="13284760"/>
<dbReference type="AlphaFoldDB" id="E4ZIP8"/>
<dbReference type="PROSITE" id="PS00463">
    <property type="entry name" value="ZN2_CY6_FUNGAL_1"/>
    <property type="match status" value="1"/>
</dbReference>
<feature type="compositionally biased region" description="Basic and acidic residues" evidence="2">
    <location>
        <begin position="82"/>
        <end position="93"/>
    </location>
</feature>
<dbReference type="OrthoDB" id="4116913at2759"/>
<keyword evidence="5" id="KW-1185">Reference proteome</keyword>
<dbReference type="RefSeq" id="XP_003834434.1">
    <property type="nucleotide sequence ID" value="XM_003834386.1"/>
</dbReference>
<dbReference type="SUPFAM" id="SSF57701">
    <property type="entry name" value="Zn2/Cys6 DNA-binding domain"/>
    <property type="match status" value="1"/>
</dbReference>
<dbReference type="Gene3D" id="4.10.240.10">
    <property type="entry name" value="Zn(2)-C6 fungal-type DNA-binding domain"/>
    <property type="match status" value="1"/>
</dbReference>
<evidence type="ECO:0000256" key="2">
    <source>
        <dbReference type="SAM" id="MobiDB-lite"/>
    </source>
</evidence>
<dbReference type="HOGENOM" id="CLU_396405_0_0_1"/>
<dbReference type="InterPro" id="IPR036864">
    <property type="entry name" value="Zn2-C6_fun-type_DNA-bd_sf"/>
</dbReference>
<dbReference type="InParanoid" id="E4ZIP8"/>
<feature type="region of interest" description="Disordered" evidence="2">
    <location>
        <begin position="654"/>
        <end position="677"/>
    </location>
</feature>
<gene>
    <name evidence="4" type="ORF">LEMA_P061030.1</name>
</gene>
<dbReference type="Proteomes" id="UP000002668">
    <property type="component" value="Genome"/>
</dbReference>